<feature type="region of interest" description="Disordered" evidence="1">
    <location>
        <begin position="53"/>
        <end position="77"/>
    </location>
</feature>
<organism evidence="2 3">
    <name type="scientific">Malus domestica</name>
    <name type="common">Apple</name>
    <name type="synonym">Pyrus malus</name>
    <dbReference type="NCBI Taxonomy" id="3750"/>
    <lineage>
        <taxon>Eukaryota</taxon>
        <taxon>Viridiplantae</taxon>
        <taxon>Streptophyta</taxon>
        <taxon>Embryophyta</taxon>
        <taxon>Tracheophyta</taxon>
        <taxon>Spermatophyta</taxon>
        <taxon>Magnoliopsida</taxon>
        <taxon>eudicotyledons</taxon>
        <taxon>Gunneridae</taxon>
        <taxon>Pentapetalae</taxon>
        <taxon>rosids</taxon>
        <taxon>fabids</taxon>
        <taxon>Rosales</taxon>
        <taxon>Rosaceae</taxon>
        <taxon>Amygdaloideae</taxon>
        <taxon>Maleae</taxon>
        <taxon>Malus</taxon>
    </lineage>
</organism>
<evidence type="ECO:0000313" key="2">
    <source>
        <dbReference type="EMBL" id="RXH82588.1"/>
    </source>
</evidence>
<evidence type="ECO:0000313" key="3">
    <source>
        <dbReference type="Proteomes" id="UP000290289"/>
    </source>
</evidence>
<protein>
    <submittedName>
        <fullName evidence="2">Uncharacterized protein</fullName>
    </submittedName>
</protein>
<feature type="region of interest" description="Disordered" evidence="1">
    <location>
        <begin position="1"/>
        <end position="32"/>
    </location>
</feature>
<dbReference type="Proteomes" id="UP000290289">
    <property type="component" value="Chromosome 12"/>
</dbReference>
<reference evidence="2 3" key="1">
    <citation type="submission" date="2018-10" db="EMBL/GenBank/DDBJ databases">
        <title>A high-quality apple genome assembly.</title>
        <authorList>
            <person name="Hu J."/>
        </authorList>
    </citation>
    <scope>NUCLEOTIDE SEQUENCE [LARGE SCALE GENOMIC DNA]</scope>
    <source>
        <strain evidence="3">cv. HFTH1</strain>
        <tissue evidence="2">Young leaf</tissue>
    </source>
</reference>
<evidence type="ECO:0000256" key="1">
    <source>
        <dbReference type="SAM" id="MobiDB-lite"/>
    </source>
</evidence>
<dbReference type="AlphaFoldDB" id="A0A498IG71"/>
<dbReference type="EMBL" id="RDQH01000338">
    <property type="protein sequence ID" value="RXH82588.1"/>
    <property type="molecule type" value="Genomic_DNA"/>
</dbReference>
<proteinExistence type="predicted"/>
<name>A0A498IG71_MALDO</name>
<sequence length="139" mass="15410">MPPNHELVPQPGPTRTENPLDQQRQYQQDVQRHRLHRVEPHVVVEAWVSDDAQVEGKEGHEARVRHRPIEAQQGDQGFEEEAQFGELDKQVASILEGVEERECVSDSGDQSIRGGGRCAAGNGGGFGFGYSANKLREGE</sequence>
<comment type="caution">
    <text evidence="2">The sequence shown here is derived from an EMBL/GenBank/DDBJ whole genome shotgun (WGS) entry which is preliminary data.</text>
</comment>
<keyword evidence="3" id="KW-1185">Reference proteome</keyword>
<gene>
    <name evidence="2" type="ORF">DVH24_036929</name>
</gene>
<accession>A0A498IG71</accession>